<evidence type="ECO:0000313" key="2">
    <source>
        <dbReference type="EMBL" id="SPP94845.1"/>
    </source>
</evidence>
<dbReference type="EMBL" id="JAGIKT010000067">
    <property type="protein sequence ID" value="MBP0114688.1"/>
    <property type="molecule type" value="Genomic_DNA"/>
</dbReference>
<keyword evidence="4" id="KW-1185">Reference proteome</keyword>
<evidence type="ECO:0000313" key="3">
    <source>
        <dbReference type="Proteomes" id="UP000246085"/>
    </source>
</evidence>
<proteinExistence type="predicted"/>
<gene>
    <name evidence="2" type="ORF">BRAD3257_3831</name>
    <name evidence="1" type="ORF">JWS04_27175</name>
</gene>
<dbReference type="EMBL" id="LS398110">
    <property type="protein sequence ID" value="SPP94845.1"/>
    <property type="molecule type" value="Genomic_DNA"/>
</dbReference>
<dbReference type="RefSeq" id="WP_129143225.1">
    <property type="nucleotide sequence ID" value="NZ_JAGIKT010000067.1"/>
</dbReference>
<evidence type="ECO:0000313" key="4">
    <source>
        <dbReference type="Proteomes" id="UP000669317"/>
    </source>
</evidence>
<organism evidence="2 3">
    <name type="scientific">Bradyrhizobium vignae</name>
    <dbReference type="NCBI Taxonomy" id="1549949"/>
    <lineage>
        <taxon>Bacteria</taxon>
        <taxon>Pseudomonadati</taxon>
        <taxon>Pseudomonadota</taxon>
        <taxon>Alphaproteobacteria</taxon>
        <taxon>Hyphomicrobiales</taxon>
        <taxon>Nitrobacteraceae</taxon>
        <taxon>Bradyrhizobium</taxon>
    </lineage>
</organism>
<sequence>MSKPDDYGPHRNHDANLSRLERRIGGNLLREAALQSVETDHRARFDATVCEEDAAHAGCTAQLIVQQRRALALFGGAPSERVTTLGERRG</sequence>
<accession>A0A4Q0R4W3</accession>
<name>A0A2U3Q0B6_9BRAD</name>
<accession>A0A2U3Q0B6</accession>
<dbReference type="AlphaFoldDB" id="A0A2U3Q0B6"/>
<reference evidence="2 3" key="1">
    <citation type="submission" date="2018-03" db="EMBL/GenBank/DDBJ databases">
        <authorList>
            <person name="Gully D."/>
        </authorList>
    </citation>
    <scope>NUCLEOTIDE SEQUENCE [LARGE SCALE GENOMIC DNA]</scope>
    <source>
        <strain evidence="2">ORS3257</strain>
    </source>
</reference>
<protein>
    <submittedName>
        <fullName evidence="2">Uncharacterized protein</fullName>
    </submittedName>
</protein>
<evidence type="ECO:0000313" key="1">
    <source>
        <dbReference type="EMBL" id="MBP0114688.1"/>
    </source>
</evidence>
<dbReference type="KEGG" id="bvz:BRAD3257_3831"/>
<dbReference type="Proteomes" id="UP000669317">
    <property type="component" value="Unassembled WGS sequence"/>
</dbReference>
<reference evidence="1 4" key="2">
    <citation type="submission" date="2021-03" db="EMBL/GenBank/DDBJ databases">
        <title>Genome Sequence of Bradyrhizobium vignae strain ISRA400.</title>
        <authorList>
            <person name="Tisa L.S."/>
            <person name="Svistoonoff S."/>
            <person name="Hocher V."/>
            <person name="Fall S."/>
            <person name="Zaiya A."/>
            <person name="Naing D."/>
            <person name="Niang N."/>
            <person name="Diouf A."/>
            <person name="Dasylva M.C."/>
            <person name="Toure O."/>
            <person name="Gueye M."/>
            <person name="Gully D."/>
            <person name="Tisseyre P."/>
            <person name="Simpson S."/>
            <person name="Morris K."/>
            <person name="Thomas W.K."/>
        </authorList>
    </citation>
    <scope>NUCLEOTIDE SEQUENCE [LARGE SCALE GENOMIC DNA]</scope>
    <source>
        <strain evidence="1 4">ISRA400</strain>
    </source>
</reference>
<dbReference type="Proteomes" id="UP000246085">
    <property type="component" value="Chromosome BRAD3257"/>
</dbReference>